<accession>A0A2T3NNU5</accession>
<reference evidence="2 3" key="1">
    <citation type="submission" date="2018-01" db="EMBL/GenBank/DDBJ databases">
        <title>Whole genome sequencing of Histamine producing bacteria.</title>
        <authorList>
            <person name="Butler K."/>
        </authorList>
    </citation>
    <scope>NUCLEOTIDE SEQUENCE [LARGE SCALE GENOMIC DNA]</scope>
    <source>
        <strain evidence="2 3">DSM 100436</strain>
    </source>
</reference>
<evidence type="ECO:0000313" key="2">
    <source>
        <dbReference type="EMBL" id="PSW17637.1"/>
    </source>
</evidence>
<sequence>MKLIKRSLLAAAILAPAIAAAHPLWLLPSHFSVSKQEGDWVTVDVTASHGTFIADKPASAHNARVIMPDGSEQRPDHVMRGKRRSVFDFFFVEPGTHKIVNQFEPSYMTTYKIGNRDTERRIRASKAERELQVPEQARDVTTTRMVRKSESYVTVMAPSTTALEPKGQGLELLPITHPADIIEQEETTFQFLFNGQPVEAVEATITRDGTFYRAAQEEITVVSGSDGKVTFTPDQAGRYVLQTYTRQPIDNDPMADMDGTMLSVTFEVQLN</sequence>
<gene>
    <name evidence="2" type="ORF">C9I98_19160</name>
</gene>
<feature type="chain" id="PRO_5015636895" evidence="1">
    <location>
        <begin position="22"/>
        <end position="271"/>
    </location>
</feature>
<keyword evidence="1" id="KW-0732">Signal</keyword>
<comment type="caution">
    <text evidence="2">The sequence shown here is derived from an EMBL/GenBank/DDBJ whole genome shotgun (WGS) entry which is preliminary data.</text>
</comment>
<evidence type="ECO:0000313" key="3">
    <source>
        <dbReference type="Proteomes" id="UP000241771"/>
    </source>
</evidence>
<keyword evidence="3" id="KW-1185">Reference proteome</keyword>
<evidence type="ECO:0000256" key="1">
    <source>
        <dbReference type="SAM" id="SignalP"/>
    </source>
</evidence>
<name>A0A2T3NNU5_9GAMM</name>
<dbReference type="RefSeq" id="WP_036823473.1">
    <property type="nucleotide sequence ID" value="NZ_JGVO01000467.1"/>
</dbReference>
<organism evidence="2 3">
    <name type="scientific">Photobacterium sanctipauli</name>
    <dbReference type="NCBI Taxonomy" id="1342794"/>
    <lineage>
        <taxon>Bacteria</taxon>
        <taxon>Pseudomonadati</taxon>
        <taxon>Pseudomonadota</taxon>
        <taxon>Gammaproteobacteria</taxon>
        <taxon>Vibrionales</taxon>
        <taxon>Vibrionaceae</taxon>
        <taxon>Photobacterium</taxon>
    </lineage>
</organism>
<protein>
    <submittedName>
        <fullName evidence="2">DUF4198 domain-containing protein</fullName>
    </submittedName>
</protein>
<dbReference type="Pfam" id="PF10670">
    <property type="entry name" value="DUF4198"/>
    <property type="match status" value="1"/>
</dbReference>
<dbReference type="Proteomes" id="UP000241771">
    <property type="component" value="Unassembled WGS sequence"/>
</dbReference>
<dbReference type="InterPro" id="IPR019613">
    <property type="entry name" value="DUF4198"/>
</dbReference>
<dbReference type="EMBL" id="PYMA01000014">
    <property type="protein sequence ID" value="PSW17637.1"/>
    <property type="molecule type" value="Genomic_DNA"/>
</dbReference>
<dbReference type="OrthoDB" id="5943at2"/>
<dbReference type="AlphaFoldDB" id="A0A2T3NNU5"/>
<feature type="signal peptide" evidence="1">
    <location>
        <begin position="1"/>
        <end position="21"/>
    </location>
</feature>
<proteinExistence type="predicted"/>